<dbReference type="EMBL" id="CADCTX010000077">
    <property type="protein sequence ID" value="CAA9299847.1"/>
    <property type="molecule type" value="Genomic_DNA"/>
</dbReference>
<evidence type="ECO:0000256" key="3">
    <source>
        <dbReference type="PIRSR" id="PIRSR602678-1"/>
    </source>
</evidence>
<dbReference type="InterPro" id="IPR002678">
    <property type="entry name" value="DUF34/NIF3"/>
</dbReference>
<dbReference type="GO" id="GO:0005737">
    <property type="term" value="C:cytoplasm"/>
    <property type="evidence" value="ECO:0007669"/>
    <property type="project" value="TreeGrafter"/>
</dbReference>
<name>A0A6J4KA66_9BACT</name>
<gene>
    <name evidence="4" type="ORF">AVDCRST_MAG40-279</name>
</gene>
<dbReference type="GO" id="GO:0016787">
    <property type="term" value="F:hydrolase activity"/>
    <property type="evidence" value="ECO:0007669"/>
    <property type="project" value="UniProtKB-KW"/>
</dbReference>
<feature type="binding site" evidence="3">
    <location>
        <position position="66"/>
    </location>
    <ligand>
        <name>a divalent metal cation</name>
        <dbReference type="ChEBI" id="CHEBI:60240"/>
        <label>1</label>
    </ligand>
</feature>
<feature type="binding site" evidence="3">
    <location>
        <position position="67"/>
    </location>
    <ligand>
        <name>a divalent metal cation</name>
        <dbReference type="ChEBI" id="CHEBI:60240"/>
        <label>1</label>
    </ligand>
</feature>
<reference evidence="4" key="1">
    <citation type="submission" date="2020-02" db="EMBL/GenBank/DDBJ databases">
        <authorList>
            <person name="Meier V. D."/>
        </authorList>
    </citation>
    <scope>NUCLEOTIDE SEQUENCE</scope>
    <source>
        <strain evidence="4">AVDCRST_MAG40</strain>
    </source>
</reference>
<dbReference type="SUPFAM" id="SSF102705">
    <property type="entry name" value="NIF3 (NGG1p interacting factor 3)-like"/>
    <property type="match status" value="1"/>
</dbReference>
<evidence type="ECO:0000256" key="1">
    <source>
        <dbReference type="ARBA" id="ARBA00006964"/>
    </source>
</evidence>
<comment type="similarity">
    <text evidence="1">Belongs to the GTP cyclohydrolase I type 2/NIF3 family.</text>
</comment>
<dbReference type="InterPro" id="IPR036069">
    <property type="entry name" value="DUF34/NIF3_sf"/>
</dbReference>
<dbReference type="Pfam" id="PF01784">
    <property type="entry name" value="DUF34_NIF3"/>
    <property type="match status" value="1"/>
</dbReference>
<keyword evidence="2 3" id="KW-0479">Metal-binding</keyword>
<dbReference type="Gene3D" id="3.40.1390.30">
    <property type="entry name" value="NIF3 (NGG1p interacting factor 3)-like"/>
    <property type="match status" value="1"/>
</dbReference>
<feature type="non-terminal residue" evidence="4">
    <location>
        <position position="98"/>
    </location>
</feature>
<dbReference type="GO" id="GO:0046872">
    <property type="term" value="F:metal ion binding"/>
    <property type="evidence" value="ECO:0007669"/>
    <property type="project" value="UniProtKB-KW"/>
</dbReference>
<proteinExistence type="inferred from homology"/>
<evidence type="ECO:0000313" key="4">
    <source>
        <dbReference type="EMBL" id="CAA9299847.1"/>
    </source>
</evidence>
<sequence length="98" mass="10364">MADLAHVVAELDALLATRDTPDYAGAVNGLQLENGGTVRRVAAAVDFSGRTVAECVRQGCDLLLVHHGMFWGGAQPIRGRAYARLRALVANDVAVYAS</sequence>
<organism evidence="4">
    <name type="scientific">uncultured Gemmatimonadaceae bacterium</name>
    <dbReference type="NCBI Taxonomy" id="246130"/>
    <lineage>
        <taxon>Bacteria</taxon>
        <taxon>Pseudomonadati</taxon>
        <taxon>Gemmatimonadota</taxon>
        <taxon>Gemmatimonadia</taxon>
        <taxon>Gemmatimonadales</taxon>
        <taxon>Gemmatimonadaceae</taxon>
        <taxon>environmental samples</taxon>
    </lineage>
</organism>
<dbReference type="AlphaFoldDB" id="A0A6J4KA66"/>
<keyword evidence="4" id="KW-0378">Hydrolase</keyword>
<dbReference type="PANTHER" id="PTHR13799">
    <property type="entry name" value="NGG1 INTERACTING FACTOR 3"/>
    <property type="match status" value="1"/>
</dbReference>
<evidence type="ECO:0000256" key="2">
    <source>
        <dbReference type="ARBA" id="ARBA00022723"/>
    </source>
</evidence>
<accession>A0A6J4KA66</accession>
<dbReference type="PANTHER" id="PTHR13799:SF14">
    <property type="entry name" value="GTP CYCLOHYDROLASE 1 TYPE 2 HOMOLOG"/>
    <property type="match status" value="1"/>
</dbReference>
<protein>
    <submittedName>
        <fullName evidence="4">GTP cyclohydrolase 1 type 2 homolog YbgI</fullName>
    </submittedName>
</protein>